<dbReference type="EMBL" id="JARK01001368">
    <property type="protein sequence ID" value="EYC16832.1"/>
    <property type="molecule type" value="Genomic_DNA"/>
</dbReference>
<name>A0A016UPM8_9BILA</name>
<evidence type="ECO:0000313" key="2">
    <source>
        <dbReference type="Proteomes" id="UP000024635"/>
    </source>
</evidence>
<keyword evidence="2" id="KW-1185">Reference proteome</keyword>
<comment type="caution">
    <text evidence="1">The sequence shown here is derived from an EMBL/GenBank/DDBJ whole genome shotgun (WGS) entry which is preliminary data.</text>
</comment>
<gene>
    <name evidence="1" type="primary">Acey_s0032.g2519</name>
    <name evidence="1" type="ORF">Y032_0032g2519</name>
</gene>
<dbReference type="AlphaFoldDB" id="A0A016UPM8"/>
<accession>A0A016UPM8</accession>
<reference evidence="2" key="1">
    <citation type="journal article" date="2015" name="Nat. Genet.">
        <title>The genome and transcriptome of the zoonotic hookworm Ancylostoma ceylanicum identify infection-specific gene families.</title>
        <authorList>
            <person name="Schwarz E.M."/>
            <person name="Hu Y."/>
            <person name="Antoshechkin I."/>
            <person name="Miller M.M."/>
            <person name="Sternberg P.W."/>
            <person name="Aroian R.V."/>
        </authorList>
    </citation>
    <scope>NUCLEOTIDE SEQUENCE</scope>
    <source>
        <strain evidence="2">HY135</strain>
    </source>
</reference>
<organism evidence="1 2">
    <name type="scientific">Ancylostoma ceylanicum</name>
    <dbReference type="NCBI Taxonomy" id="53326"/>
    <lineage>
        <taxon>Eukaryota</taxon>
        <taxon>Metazoa</taxon>
        <taxon>Ecdysozoa</taxon>
        <taxon>Nematoda</taxon>
        <taxon>Chromadorea</taxon>
        <taxon>Rhabditida</taxon>
        <taxon>Rhabditina</taxon>
        <taxon>Rhabditomorpha</taxon>
        <taxon>Strongyloidea</taxon>
        <taxon>Ancylostomatidae</taxon>
        <taxon>Ancylostomatinae</taxon>
        <taxon>Ancylostoma</taxon>
    </lineage>
</organism>
<protein>
    <submittedName>
        <fullName evidence="1">Uncharacterized protein</fullName>
    </submittedName>
</protein>
<sequence length="85" mass="9741">MRRRSKIKYWTNFYGFSVCIDWNGKNETPAKSSWDDIAYHSCSAHNLGNFNGCRLPSPADLNGVVRSQGIERNKKEMNAKLEKTT</sequence>
<proteinExistence type="predicted"/>
<evidence type="ECO:0000313" key="1">
    <source>
        <dbReference type="EMBL" id="EYC16832.1"/>
    </source>
</evidence>
<dbReference type="Proteomes" id="UP000024635">
    <property type="component" value="Unassembled WGS sequence"/>
</dbReference>